<proteinExistence type="predicted"/>
<reference evidence="1 2" key="1">
    <citation type="submission" date="2020-07" db="EMBL/GenBank/DDBJ databases">
        <title>Bradyrhizobium diversity isolated from nodules of indigenous legumes of Western Australia.</title>
        <authorList>
            <person name="Klepa M.S."/>
        </authorList>
    </citation>
    <scope>NUCLEOTIDE SEQUENCE [LARGE SCALE GENOMIC DNA]</scope>
    <source>
        <strain evidence="1 2">CNPSo 4019</strain>
    </source>
</reference>
<protein>
    <submittedName>
        <fullName evidence="1">DUF3108 domain-containing protein</fullName>
    </submittedName>
</protein>
<comment type="caution">
    <text evidence="1">The sequence shown here is derived from an EMBL/GenBank/DDBJ whole genome shotgun (WGS) entry which is preliminary data.</text>
</comment>
<gene>
    <name evidence="1" type="ORF">H1B27_01145</name>
</gene>
<keyword evidence="2" id="KW-1185">Reference proteome</keyword>
<dbReference type="InterPro" id="IPR021457">
    <property type="entry name" value="DUF3108"/>
</dbReference>
<organism evidence="1 2">
    <name type="scientific">Bradyrhizobium diversitatis</name>
    <dbReference type="NCBI Taxonomy" id="2755406"/>
    <lineage>
        <taxon>Bacteria</taxon>
        <taxon>Pseudomonadati</taxon>
        <taxon>Pseudomonadota</taxon>
        <taxon>Alphaproteobacteria</taxon>
        <taxon>Hyphomicrobiales</taxon>
        <taxon>Nitrobacteraceae</taxon>
        <taxon>Bradyrhizobium</taxon>
    </lineage>
</organism>
<dbReference type="EMBL" id="JACEGD010000001">
    <property type="protein sequence ID" value="MBH5384892.1"/>
    <property type="molecule type" value="Genomic_DNA"/>
</dbReference>
<accession>A0ABS0NV56</accession>
<evidence type="ECO:0000313" key="1">
    <source>
        <dbReference type="EMBL" id="MBH5384892.1"/>
    </source>
</evidence>
<sequence length="252" mass="26492">MEGDVRASYAVSFAGVPLAHVTLHVALRGSTYAAQVDYQVSGAMRLLSNSAGIASSNGTHNAGHFVPTEFDLDHRSGSRRQKVKLGMTDGVVKTMVVDPPLALDSNQAPIEPKHLVAIVDPLSALLMGAAKIEGRAQGGVCDRALSIFDGLRRYDVKLEHQGTGTTAQKGLGGSTTICRAVFKPVAGRIGEGDRARSSSPNSNVDQITMTFGRTSTIDLYIPVSIQAQTRLGAVSVLLTAFSADSARSADSR</sequence>
<evidence type="ECO:0000313" key="2">
    <source>
        <dbReference type="Proteomes" id="UP001194539"/>
    </source>
</evidence>
<dbReference type="Pfam" id="PF11306">
    <property type="entry name" value="DUF3108"/>
    <property type="match status" value="1"/>
</dbReference>
<dbReference type="Proteomes" id="UP001194539">
    <property type="component" value="Unassembled WGS sequence"/>
</dbReference>
<name>A0ABS0NV56_9BRAD</name>
<dbReference type="RefSeq" id="WP_197964650.1">
    <property type="nucleotide sequence ID" value="NZ_JACEGD010000001.1"/>
</dbReference>